<feature type="domain" description="Alpha-L-rhamnosidase six-hairpin glycosidase" evidence="6">
    <location>
        <begin position="206"/>
        <end position="555"/>
    </location>
</feature>
<comment type="catalytic activity">
    <reaction evidence="1">
        <text>Hydrolysis of terminal non-reducing alpha-L-rhamnose residues in alpha-L-rhamnosides.</text>
        <dbReference type="EC" id="3.2.1.40"/>
    </reaction>
</comment>
<feature type="domain" description="Alpha-L-rhamnosidase concanavalin-like" evidence="4">
    <location>
        <begin position="101"/>
        <end position="201"/>
    </location>
</feature>
<dbReference type="PANTHER" id="PTHR33307">
    <property type="entry name" value="ALPHA-RHAMNOSIDASE (EUROFUNG)"/>
    <property type="match status" value="1"/>
</dbReference>
<accession>A0A8T9BUR4</accession>
<comment type="caution">
    <text evidence="8">The sequence shown here is derived from an EMBL/GenBank/DDBJ whole genome shotgun (WGS) entry which is preliminary data.</text>
</comment>
<dbReference type="Pfam" id="PF08531">
    <property type="entry name" value="Bac_rhamnosid_N"/>
    <property type="match status" value="1"/>
</dbReference>
<dbReference type="AlphaFoldDB" id="A0A8T9BUR4"/>
<dbReference type="SUPFAM" id="SSF48208">
    <property type="entry name" value="Six-hairpin glycosidases"/>
    <property type="match status" value="1"/>
</dbReference>
<evidence type="ECO:0000259" key="4">
    <source>
        <dbReference type="Pfam" id="PF05592"/>
    </source>
</evidence>
<evidence type="ECO:0000256" key="1">
    <source>
        <dbReference type="ARBA" id="ARBA00001445"/>
    </source>
</evidence>
<dbReference type="OrthoDB" id="10036721at2759"/>
<dbReference type="EC" id="3.2.1.40" evidence="2"/>
<dbReference type="Proteomes" id="UP000469558">
    <property type="component" value="Unassembled WGS sequence"/>
</dbReference>
<protein>
    <recommendedName>
        <fullName evidence="2">alpha-L-rhamnosidase</fullName>
        <ecNumber evidence="2">3.2.1.40</ecNumber>
    </recommendedName>
</protein>
<dbReference type="InterPro" id="IPR013737">
    <property type="entry name" value="Bac_rhamnosid_N"/>
</dbReference>
<evidence type="ECO:0000259" key="5">
    <source>
        <dbReference type="Pfam" id="PF08531"/>
    </source>
</evidence>
<reference evidence="8 9" key="1">
    <citation type="submission" date="2018-05" db="EMBL/GenBank/DDBJ databases">
        <title>Genome sequencing and assembly of the regulated plant pathogen Lachnellula willkommii and related sister species for the development of diagnostic species identification markers.</title>
        <authorList>
            <person name="Giroux E."/>
            <person name="Bilodeau G."/>
        </authorList>
    </citation>
    <scope>NUCLEOTIDE SEQUENCE [LARGE SCALE GENOMIC DNA]</scope>
    <source>
        <strain evidence="8 9">CBS 268.59</strain>
    </source>
</reference>
<dbReference type="Gene3D" id="2.60.120.260">
    <property type="entry name" value="Galactose-binding domain-like"/>
    <property type="match status" value="2"/>
</dbReference>
<organism evidence="8 9">
    <name type="scientific">Lachnellula suecica</name>
    <dbReference type="NCBI Taxonomy" id="602035"/>
    <lineage>
        <taxon>Eukaryota</taxon>
        <taxon>Fungi</taxon>
        <taxon>Dikarya</taxon>
        <taxon>Ascomycota</taxon>
        <taxon>Pezizomycotina</taxon>
        <taxon>Leotiomycetes</taxon>
        <taxon>Helotiales</taxon>
        <taxon>Lachnaceae</taxon>
        <taxon>Lachnellula</taxon>
    </lineage>
</organism>
<dbReference type="InterPro" id="IPR008928">
    <property type="entry name" value="6-hairpin_glycosidase_sf"/>
</dbReference>
<dbReference type="InterPro" id="IPR012341">
    <property type="entry name" value="6hp_glycosidase-like_sf"/>
</dbReference>
<dbReference type="GO" id="GO:0005975">
    <property type="term" value="P:carbohydrate metabolic process"/>
    <property type="evidence" value="ECO:0007669"/>
    <property type="project" value="InterPro"/>
</dbReference>
<sequence length="658" mass="72468">GKRNIYGDKLAVLAQLEVVYDDGEMMTVGSDGSWKTSMGPRVAAEFYDGEAYDASLAEGSCSEENWKPVEELEFPKAKLLSPEGPPIRKIETLKPQKIWKSPSDKVIVDFGQNLVGGVRLRVSGPKGHQITLTHTEVLENDEVATRPLRDCKAIDTITLSGDAIEWEPKFTFHGFRYVQVENWPLNDGIPLASGLEAVVIHTDMEATGSFKCSEPMVNQLQNNIRWGMRGNFVGIPTDCPQRDERLGWTGDIQVFAPTANFLYDTSGMLSSWLKDVSLEQIQDFNGVVPQVVPNVIDPRLNTPQAVWGDVSIITPWTMYNSFGDKKFLTNQYPSMQAWLDAIPRGPDKLWDPNTHQLGDWLDPSAPPSEPANGKTDPHFVANAYLVHVTELMVKIATLLNQPASEIDKYTQDAAHLKQAFQNTYITPTGRLSPDTQTSLSLALSFSLFASPTQATAASSRLARLAATSRFRIATGFAGTPLILPSLSSTGHVQEAYRMLLETGCPSWLYTVSMGATTMWERWDSMLPPGAINPGEMTSFNHYALGSVGAWLHSVVGGLSLSASASELTFAPVPGGTVTWAKAKYREVSCKWEIEGSVFKMVVCVPPNKGAVVRVPGGKEERVGSGRWEFETAYEGKEWPPKEILDPFAMYDDVERPKA</sequence>
<keyword evidence="3" id="KW-0378">Hydrolase</keyword>
<keyword evidence="9" id="KW-1185">Reference proteome</keyword>
<feature type="non-terminal residue" evidence="8">
    <location>
        <position position="1"/>
    </location>
</feature>
<dbReference type="PANTHER" id="PTHR33307:SF6">
    <property type="entry name" value="ALPHA-RHAMNOSIDASE (EUROFUNG)-RELATED"/>
    <property type="match status" value="1"/>
</dbReference>
<feature type="domain" description="Bacterial alpha-L-rhamnosidase N-terminal" evidence="5">
    <location>
        <begin position="2"/>
        <end position="90"/>
    </location>
</feature>
<evidence type="ECO:0000313" key="9">
    <source>
        <dbReference type="Proteomes" id="UP000469558"/>
    </source>
</evidence>
<evidence type="ECO:0000259" key="6">
    <source>
        <dbReference type="Pfam" id="PF17389"/>
    </source>
</evidence>
<dbReference type="Gene3D" id="1.50.10.10">
    <property type="match status" value="1"/>
</dbReference>
<dbReference type="EMBL" id="QGMK01002261">
    <property type="protein sequence ID" value="TVY59648.1"/>
    <property type="molecule type" value="Genomic_DNA"/>
</dbReference>
<evidence type="ECO:0000313" key="8">
    <source>
        <dbReference type="EMBL" id="TVY59648.1"/>
    </source>
</evidence>
<dbReference type="InterPro" id="IPR016007">
    <property type="entry name" value="Alpha_rhamnosid"/>
</dbReference>
<gene>
    <name evidence="8" type="ORF">LSUE1_G006602</name>
</gene>
<evidence type="ECO:0000259" key="7">
    <source>
        <dbReference type="Pfam" id="PF17390"/>
    </source>
</evidence>
<dbReference type="Pfam" id="PF05592">
    <property type="entry name" value="Bac_rhamnosid"/>
    <property type="match status" value="1"/>
</dbReference>
<evidence type="ECO:0000256" key="3">
    <source>
        <dbReference type="ARBA" id="ARBA00022801"/>
    </source>
</evidence>
<dbReference type="Pfam" id="PF17390">
    <property type="entry name" value="Bac_rhamnosid_C"/>
    <property type="match status" value="1"/>
</dbReference>
<evidence type="ECO:0000256" key="2">
    <source>
        <dbReference type="ARBA" id="ARBA00012652"/>
    </source>
</evidence>
<proteinExistence type="predicted"/>
<dbReference type="GO" id="GO:0030596">
    <property type="term" value="F:alpha-L-rhamnosidase activity"/>
    <property type="evidence" value="ECO:0007669"/>
    <property type="project" value="UniProtKB-EC"/>
</dbReference>
<dbReference type="InterPro" id="IPR035396">
    <property type="entry name" value="Bac_rhamnosid6H"/>
</dbReference>
<dbReference type="Pfam" id="PF17389">
    <property type="entry name" value="Bac_rhamnosid6H"/>
    <property type="match status" value="1"/>
</dbReference>
<dbReference type="Gene3D" id="2.60.420.10">
    <property type="entry name" value="Maltose phosphorylase, domain 3"/>
    <property type="match status" value="1"/>
</dbReference>
<dbReference type="InterPro" id="IPR035398">
    <property type="entry name" value="Bac_rhamnosid_C"/>
</dbReference>
<name>A0A8T9BUR4_9HELO</name>
<feature type="domain" description="Alpha-L-rhamnosidase C-terminal" evidence="7">
    <location>
        <begin position="567"/>
        <end position="624"/>
    </location>
</feature>
<dbReference type="InterPro" id="IPR008902">
    <property type="entry name" value="Rhamnosid_concanavalin"/>
</dbReference>